<evidence type="ECO:0000259" key="9">
    <source>
        <dbReference type="Pfam" id="PF13868"/>
    </source>
</evidence>
<dbReference type="PANTHER" id="PTHR31183">
    <property type="entry name" value="TRICHOPLEIN KERATIN FILAMENT-BINDING PROTEIN FAMILY MEMBER"/>
    <property type="match status" value="1"/>
</dbReference>
<evidence type="ECO:0000256" key="4">
    <source>
        <dbReference type="ARBA" id="ARBA00023273"/>
    </source>
</evidence>
<comment type="subcellular location">
    <subcellularLocation>
        <location evidence="1">Cell projection</location>
        <location evidence="1">Cilium</location>
    </subcellularLocation>
</comment>
<keyword evidence="2 7" id="KW-0175">Coiled coil</keyword>
<evidence type="ECO:0000313" key="10">
    <source>
        <dbReference type="EMBL" id="PAA48774.1"/>
    </source>
</evidence>
<dbReference type="Pfam" id="PF13868">
    <property type="entry name" value="TPH"/>
    <property type="match status" value="1"/>
</dbReference>
<feature type="coiled-coil region" evidence="7">
    <location>
        <begin position="228"/>
        <end position="515"/>
    </location>
</feature>
<dbReference type="InterPro" id="IPR043596">
    <property type="entry name" value="CFAP53/TCHP"/>
</dbReference>
<feature type="coiled-coil region" evidence="7">
    <location>
        <begin position="98"/>
        <end position="176"/>
    </location>
</feature>
<evidence type="ECO:0000256" key="1">
    <source>
        <dbReference type="ARBA" id="ARBA00004138"/>
    </source>
</evidence>
<comment type="similarity">
    <text evidence="5">Belongs to the CFAP53 family.</text>
</comment>
<organism evidence="10 11">
    <name type="scientific">Macrostomum lignano</name>
    <dbReference type="NCBI Taxonomy" id="282301"/>
    <lineage>
        <taxon>Eukaryota</taxon>
        <taxon>Metazoa</taxon>
        <taxon>Spiralia</taxon>
        <taxon>Lophotrochozoa</taxon>
        <taxon>Platyhelminthes</taxon>
        <taxon>Rhabditophora</taxon>
        <taxon>Macrostomorpha</taxon>
        <taxon>Macrostomida</taxon>
        <taxon>Macrostomidae</taxon>
        <taxon>Macrostomum</taxon>
    </lineage>
</organism>
<evidence type="ECO:0000256" key="6">
    <source>
        <dbReference type="ARBA" id="ARBA00033773"/>
    </source>
</evidence>
<evidence type="ECO:0000256" key="2">
    <source>
        <dbReference type="ARBA" id="ARBA00023054"/>
    </source>
</evidence>
<keyword evidence="11" id="KW-1185">Reference proteome</keyword>
<dbReference type="Proteomes" id="UP000215902">
    <property type="component" value="Unassembled WGS sequence"/>
</dbReference>
<evidence type="ECO:0000313" key="11">
    <source>
        <dbReference type="Proteomes" id="UP000215902"/>
    </source>
</evidence>
<dbReference type="EMBL" id="NIVC01004060">
    <property type="protein sequence ID" value="PAA48774.1"/>
    <property type="molecule type" value="Genomic_DNA"/>
</dbReference>
<reference evidence="10 11" key="1">
    <citation type="submission" date="2017-06" db="EMBL/GenBank/DDBJ databases">
        <title>A platform for efficient transgenesis in Macrostomum lignano, a flatworm model organism for stem cell research.</title>
        <authorList>
            <person name="Berezikov E."/>
        </authorList>
    </citation>
    <scope>NUCLEOTIDE SEQUENCE [LARGE SCALE GENOMIC DNA]</scope>
    <source>
        <strain evidence="10">DV1</strain>
        <tissue evidence="10">Whole organism</tissue>
    </source>
</reference>
<comment type="caution">
    <text evidence="10">The sequence shown here is derived from an EMBL/GenBank/DDBJ whole genome shotgun (WGS) entry which is preliminary data.</text>
</comment>
<keyword evidence="4" id="KW-0966">Cell projection</keyword>
<gene>
    <name evidence="10" type="ORF">BOX15_Mlig024162g3</name>
</gene>
<feature type="region of interest" description="Disordered" evidence="8">
    <location>
        <begin position="31"/>
        <end position="57"/>
    </location>
</feature>
<evidence type="ECO:0000256" key="7">
    <source>
        <dbReference type="SAM" id="Coils"/>
    </source>
</evidence>
<accession>A0A267DJG8</accession>
<dbReference type="OrthoDB" id="75950at2759"/>
<dbReference type="PANTHER" id="PTHR31183:SF1">
    <property type="entry name" value="CILIA- AND FLAGELLA-ASSOCIATED PROTEIN 53"/>
    <property type="match status" value="1"/>
</dbReference>
<dbReference type="STRING" id="282301.A0A267DJG8"/>
<dbReference type="GO" id="GO:0005929">
    <property type="term" value="C:cilium"/>
    <property type="evidence" value="ECO:0007669"/>
    <property type="project" value="UniProtKB-SubCell"/>
</dbReference>
<sequence>QFLTFHKFACFVRFGIVPRIRMLTVEKRRTRQREFRGPEPNSVGILGRTPGSGGGDWIIQQSREEAARRAERDAEVRAQALMDMRSDWEQQTNKRLQRKAVNRRLQEYRRQMEMRIEERRDRLRALLEADERRHLEEMDASQETVLERQAKMRERAKQLREEKEAERQQLVEQKMNELWREQSEELRTNLQKRHLAEVIAERDNQVHLKKRLEAQRQAEERYFHELWKEELAAKAEREERDLAERKQREMETVAVLEQQRAAFKARRDEELKLKEEEAQLVREMEELRKVEAAQAAEERRRKEQETRRMLDRNIRLRMRQKAREAQEELAFDMKILEQLAEESRVEEANTRARKLAMREEDRRYREYLRNMMEEEKAREAELERLLDAEIQQQWQKRVDQWRREKEARRQLLEQVMAERRTQIQERLLANERRQREAAEEKAEILARIEAMKVEEREEAAARHQKNLNFGEELKAQINFNEHLRQLQEEERRQEEERLRQERERELERLRAAANMEWIDPKMHPMRKAWIASGKSLY</sequence>
<proteinExistence type="inferred from homology"/>
<name>A0A267DJG8_9PLAT</name>
<dbReference type="AlphaFoldDB" id="A0A267DJG8"/>
<feature type="domain" description="Trichohyalin-plectin-homology" evidence="9">
    <location>
        <begin position="179"/>
        <end position="512"/>
    </location>
</feature>
<protein>
    <recommendedName>
        <fullName evidence="6">Cilia- and flagella-associated protein 53</fullName>
    </recommendedName>
</protein>
<evidence type="ECO:0000256" key="3">
    <source>
        <dbReference type="ARBA" id="ARBA00023069"/>
    </source>
</evidence>
<keyword evidence="3" id="KW-0969">Cilium</keyword>
<feature type="non-terminal residue" evidence="10">
    <location>
        <position position="1"/>
    </location>
</feature>
<evidence type="ECO:0000256" key="8">
    <source>
        <dbReference type="SAM" id="MobiDB-lite"/>
    </source>
</evidence>
<evidence type="ECO:0000256" key="5">
    <source>
        <dbReference type="ARBA" id="ARBA00033747"/>
    </source>
</evidence>
<dbReference type="InterPro" id="IPR043597">
    <property type="entry name" value="TPH_dom"/>
</dbReference>